<evidence type="ECO:0000256" key="2">
    <source>
        <dbReference type="SAM" id="Phobius"/>
    </source>
</evidence>
<dbReference type="PROSITE" id="PS50222">
    <property type="entry name" value="EF_HAND_2"/>
    <property type="match status" value="1"/>
</dbReference>
<dbReference type="AlphaFoldDB" id="A9NPM0"/>
<protein>
    <recommendedName>
        <fullName evidence="3">EF-hand domain-containing protein</fullName>
    </recommendedName>
</protein>
<dbReference type="InterPro" id="IPR057196">
    <property type="entry name" value="DUF7874"/>
</dbReference>
<dbReference type="Pfam" id="PF25284">
    <property type="entry name" value="DUF7874"/>
    <property type="match status" value="1"/>
</dbReference>
<evidence type="ECO:0000256" key="1">
    <source>
        <dbReference type="ARBA" id="ARBA00022837"/>
    </source>
</evidence>
<dbReference type="Gene3D" id="1.10.238.10">
    <property type="entry name" value="EF-hand"/>
    <property type="match status" value="1"/>
</dbReference>
<name>A9NPM0_PICSI</name>
<keyword evidence="1" id="KW-0106">Calcium</keyword>
<keyword evidence="2" id="KW-0812">Transmembrane</keyword>
<dbReference type="EMBL" id="EF083231">
    <property type="protein sequence ID" value="ABK22581.1"/>
    <property type="molecule type" value="mRNA"/>
</dbReference>
<organism evidence="4">
    <name type="scientific">Picea sitchensis</name>
    <name type="common">Sitka spruce</name>
    <name type="synonym">Pinus sitchensis</name>
    <dbReference type="NCBI Taxonomy" id="3332"/>
    <lineage>
        <taxon>Eukaryota</taxon>
        <taxon>Viridiplantae</taxon>
        <taxon>Streptophyta</taxon>
        <taxon>Embryophyta</taxon>
        <taxon>Tracheophyta</taxon>
        <taxon>Spermatophyta</taxon>
        <taxon>Pinopsida</taxon>
        <taxon>Pinidae</taxon>
        <taxon>Conifers I</taxon>
        <taxon>Pinales</taxon>
        <taxon>Pinaceae</taxon>
        <taxon>Picea</taxon>
    </lineage>
</organism>
<dbReference type="SUPFAM" id="SSF47473">
    <property type="entry name" value="EF-hand"/>
    <property type="match status" value="1"/>
</dbReference>
<dbReference type="InterPro" id="IPR002048">
    <property type="entry name" value="EF_hand_dom"/>
</dbReference>
<dbReference type="GO" id="GO:0005509">
    <property type="term" value="F:calcium ion binding"/>
    <property type="evidence" value="ECO:0007669"/>
    <property type="project" value="InterPro"/>
</dbReference>
<dbReference type="PANTHER" id="PTHR37754">
    <property type="entry name" value="CALCIUM ION-BINDING PROTEIN"/>
    <property type="match status" value="1"/>
</dbReference>
<sequence length="170" mass="19148">MGQAWTGLQNTFKYHVSEEYLNKIIDTTFDSLPGGRDGNAQKKTITYDQLYEAIIEIFKKINEIPGANWAPPSKQSMVKMIQEYDLDQNKEIDREEFHAFVRKFSRHLVATYGRDVVIVTVAVPAAAILTKKATQSVPMVGDLLSKVPNTILYASAVAAALLVRYKFFSK</sequence>
<dbReference type="PANTHER" id="PTHR37754:SF4">
    <property type="entry name" value="EF-HAND DOMAIN-CONTAINING PROTEIN"/>
    <property type="match status" value="1"/>
</dbReference>
<dbReference type="InterPro" id="IPR011992">
    <property type="entry name" value="EF-hand-dom_pair"/>
</dbReference>
<evidence type="ECO:0000313" key="4">
    <source>
        <dbReference type="EMBL" id="ABK22581.1"/>
    </source>
</evidence>
<reference evidence="4" key="1">
    <citation type="journal article" date="2008" name="BMC Genomics">
        <title>A conifer genomics resource of 200,000 spruce (Picea spp.) ESTs and 6,464 high-quality, sequence-finished full-length cDNAs for Sitka spruce (Picea sitchensis).</title>
        <authorList>
            <person name="Ralph S.G."/>
            <person name="Chun H.J."/>
            <person name="Kolosova N."/>
            <person name="Cooper D."/>
            <person name="Oddy C."/>
            <person name="Ritland C.E."/>
            <person name="Kirkpatrick R."/>
            <person name="Moore R."/>
            <person name="Barber S."/>
            <person name="Holt R.A."/>
            <person name="Jones S.J."/>
            <person name="Marra M.A."/>
            <person name="Douglas C.J."/>
            <person name="Ritland K."/>
            <person name="Bohlmann J."/>
        </authorList>
    </citation>
    <scope>NUCLEOTIDE SEQUENCE</scope>
    <source>
        <tissue evidence="4">Green portion of the leader tissue</tissue>
    </source>
</reference>
<feature type="transmembrane region" description="Helical" evidence="2">
    <location>
        <begin position="150"/>
        <end position="167"/>
    </location>
</feature>
<keyword evidence="2" id="KW-1133">Transmembrane helix</keyword>
<feature type="transmembrane region" description="Helical" evidence="2">
    <location>
        <begin position="112"/>
        <end position="130"/>
    </location>
</feature>
<dbReference type="SMART" id="SM00054">
    <property type="entry name" value="EFh"/>
    <property type="match status" value="1"/>
</dbReference>
<keyword evidence="2" id="KW-0472">Membrane</keyword>
<feature type="domain" description="EF-hand" evidence="3">
    <location>
        <begin position="72"/>
        <end position="107"/>
    </location>
</feature>
<proteinExistence type="evidence at transcript level"/>
<dbReference type="PROSITE" id="PS00018">
    <property type="entry name" value="EF_HAND_1"/>
    <property type="match status" value="1"/>
</dbReference>
<evidence type="ECO:0000259" key="3">
    <source>
        <dbReference type="PROSITE" id="PS50222"/>
    </source>
</evidence>
<dbReference type="OMA" id="FHAFVRK"/>
<accession>A9NPM0</accession>
<dbReference type="InterPro" id="IPR018247">
    <property type="entry name" value="EF_Hand_1_Ca_BS"/>
</dbReference>